<sequence>MAMRASAACAAAFDAVIGIYPGQRIDGGSFVPGALPGQGSHGIGRP</sequence>
<dbReference type="KEGG" id="rbd:ALSL_1759"/>
<dbReference type="EMBL" id="AP018560">
    <property type="protein sequence ID" value="BBD80408.1"/>
    <property type="molecule type" value="Genomic_DNA"/>
</dbReference>
<organism evidence="1 2">
    <name type="scientific">Aerosticca soli</name>
    <dbReference type="NCBI Taxonomy" id="2010829"/>
    <lineage>
        <taxon>Bacteria</taxon>
        <taxon>Pseudomonadati</taxon>
        <taxon>Pseudomonadota</taxon>
        <taxon>Gammaproteobacteria</taxon>
        <taxon>Lysobacterales</taxon>
        <taxon>Rhodanobacteraceae</taxon>
        <taxon>Aerosticca</taxon>
    </lineage>
</organism>
<dbReference type="AlphaFoldDB" id="A0A2Z6E7C1"/>
<accession>A0A2Z6E7C1</accession>
<name>A0A2Z6E7C1_9GAMM</name>
<keyword evidence="2" id="KW-1185">Reference proteome</keyword>
<protein>
    <submittedName>
        <fullName evidence="1">Uncharacterized protein</fullName>
    </submittedName>
</protein>
<gene>
    <name evidence="1" type="ORF">ALSL_1759</name>
</gene>
<evidence type="ECO:0000313" key="2">
    <source>
        <dbReference type="Proteomes" id="UP000270530"/>
    </source>
</evidence>
<reference evidence="2" key="2">
    <citation type="submission" date="2018-06" db="EMBL/GenBank/DDBJ databases">
        <title>Genome sequence of Rhodanobacteraceae bacterium strain Dysh456.</title>
        <authorList>
            <person name="Fukui M."/>
        </authorList>
    </citation>
    <scope>NUCLEOTIDE SEQUENCE [LARGE SCALE GENOMIC DNA]</scope>
    <source>
        <strain evidence="2">Dysh456</strain>
    </source>
</reference>
<evidence type="ECO:0000313" key="1">
    <source>
        <dbReference type="EMBL" id="BBD80408.1"/>
    </source>
</evidence>
<reference evidence="2" key="1">
    <citation type="submission" date="2018-04" db="EMBL/GenBank/DDBJ databases">
        <authorList>
            <person name="Watanabe M."/>
            <person name="Kojima H."/>
        </authorList>
    </citation>
    <scope>NUCLEOTIDE SEQUENCE [LARGE SCALE GENOMIC DNA]</scope>
    <source>
        <strain evidence="2">Dysh456</strain>
    </source>
</reference>
<dbReference type="Proteomes" id="UP000270530">
    <property type="component" value="Chromosome"/>
</dbReference>
<proteinExistence type="predicted"/>